<proteinExistence type="predicted"/>
<evidence type="ECO:0000256" key="2">
    <source>
        <dbReference type="ARBA" id="ARBA00022692"/>
    </source>
</evidence>
<reference evidence="6" key="1">
    <citation type="submission" date="2018-06" db="EMBL/GenBank/DDBJ databases">
        <authorList>
            <person name="Zhirakovskaya E."/>
        </authorList>
    </citation>
    <scope>NUCLEOTIDE SEQUENCE</scope>
</reference>
<dbReference type="InterPro" id="IPR050601">
    <property type="entry name" value="CPA3_antiporter_subunitC"/>
</dbReference>
<dbReference type="PANTHER" id="PTHR34583:SF3">
    <property type="entry name" value="MULTISUBUNIT SODIUM_HYDROGEN ANTIPORTER, MNHC SUBUNIT"/>
    <property type="match status" value="1"/>
</dbReference>
<feature type="transmembrane region" description="Helical" evidence="5">
    <location>
        <begin position="6"/>
        <end position="26"/>
    </location>
</feature>
<dbReference type="GO" id="GO:0016020">
    <property type="term" value="C:membrane"/>
    <property type="evidence" value="ECO:0007669"/>
    <property type="project" value="UniProtKB-SubCell"/>
</dbReference>
<keyword evidence="3 5" id="KW-1133">Transmembrane helix</keyword>
<feature type="transmembrane region" description="Helical" evidence="5">
    <location>
        <begin position="63"/>
        <end position="89"/>
    </location>
</feature>
<protein>
    <submittedName>
        <fullName evidence="6">Na(+) H(+) antiporter subunit C</fullName>
    </submittedName>
</protein>
<dbReference type="InterPro" id="IPR039428">
    <property type="entry name" value="NUOK/Mnh_C1-like"/>
</dbReference>
<keyword evidence="2 5" id="KW-0812">Transmembrane</keyword>
<accession>A0A3B1DH18</accession>
<dbReference type="EMBL" id="UOGJ01000152">
    <property type="protein sequence ID" value="VAX38201.1"/>
    <property type="molecule type" value="Genomic_DNA"/>
</dbReference>
<evidence type="ECO:0000256" key="5">
    <source>
        <dbReference type="SAM" id="Phobius"/>
    </source>
</evidence>
<keyword evidence="4 5" id="KW-0472">Membrane</keyword>
<dbReference type="AlphaFoldDB" id="A0A3B1DH18"/>
<feature type="transmembrane region" description="Helical" evidence="5">
    <location>
        <begin position="33"/>
        <end position="51"/>
    </location>
</feature>
<gene>
    <name evidence="6" type="ORF">MNBD_UNCLBAC01-1034</name>
</gene>
<evidence type="ECO:0000256" key="3">
    <source>
        <dbReference type="ARBA" id="ARBA00022989"/>
    </source>
</evidence>
<organism evidence="6">
    <name type="scientific">hydrothermal vent metagenome</name>
    <dbReference type="NCBI Taxonomy" id="652676"/>
    <lineage>
        <taxon>unclassified sequences</taxon>
        <taxon>metagenomes</taxon>
        <taxon>ecological metagenomes</taxon>
    </lineage>
</organism>
<sequence length="109" mass="11768">MNTVFLYSITGIIIFIIGLHGVIFYAHFLRKTLAVNIMGVGIFMFFVAMANRNPDGVPDPIPHAMVLTGIVVAVSATAFALALIVRLYVATGQTDLEAIQNKDKKGKSS</sequence>
<evidence type="ECO:0000256" key="1">
    <source>
        <dbReference type="ARBA" id="ARBA00004141"/>
    </source>
</evidence>
<name>A0A3B1DH18_9ZZZZ</name>
<evidence type="ECO:0000313" key="6">
    <source>
        <dbReference type="EMBL" id="VAX38201.1"/>
    </source>
</evidence>
<dbReference type="Gene3D" id="1.10.287.3510">
    <property type="match status" value="1"/>
</dbReference>
<dbReference type="PANTHER" id="PTHR34583">
    <property type="entry name" value="ANTIPORTER SUBUNIT MNHC2-RELATED"/>
    <property type="match status" value="1"/>
</dbReference>
<comment type="subcellular location">
    <subcellularLocation>
        <location evidence="1">Membrane</location>
        <topology evidence="1">Multi-pass membrane protein</topology>
    </subcellularLocation>
</comment>
<dbReference type="Pfam" id="PF00420">
    <property type="entry name" value="Oxidored_q2"/>
    <property type="match status" value="1"/>
</dbReference>
<evidence type="ECO:0000256" key="4">
    <source>
        <dbReference type="ARBA" id="ARBA00023136"/>
    </source>
</evidence>